<keyword evidence="8 12" id="KW-0812">Transmembrane</keyword>
<dbReference type="InterPro" id="IPR013011">
    <property type="entry name" value="PTS_EIIB_2"/>
</dbReference>
<evidence type="ECO:0000256" key="5">
    <source>
        <dbReference type="ARBA" id="ARBA00022597"/>
    </source>
</evidence>
<dbReference type="RefSeq" id="WP_280102205.1">
    <property type="nucleotide sequence ID" value="NZ_CP122979.1"/>
</dbReference>
<name>A0ABY8LUI9_9BACT</name>
<dbReference type="InterPro" id="IPR006327">
    <property type="entry name" value="PTS_IIC_fruc"/>
</dbReference>
<dbReference type="PROSITE" id="PS51099">
    <property type="entry name" value="PTS_EIIB_TYPE_2"/>
    <property type="match status" value="1"/>
</dbReference>
<evidence type="ECO:0000313" key="17">
    <source>
        <dbReference type="Proteomes" id="UP001179842"/>
    </source>
</evidence>
<evidence type="ECO:0000313" key="16">
    <source>
        <dbReference type="EMBL" id="WGI36902.1"/>
    </source>
</evidence>
<dbReference type="PROSITE" id="PS51094">
    <property type="entry name" value="PTS_EIIA_TYPE_2"/>
    <property type="match status" value="1"/>
</dbReference>
<dbReference type="PROSITE" id="PS51104">
    <property type="entry name" value="PTS_EIIC_TYPE_2"/>
    <property type="match status" value="1"/>
</dbReference>
<feature type="transmembrane region" description="Helical" evidence="12">
    <location>
        <begin position="613"/>
        <end position="642"/>
    </location>
</feature>
<dbReference type="SUPFAM" id="SSF55804">
    <property type="entry name" value="Phoshotransferase/anion transport protein"/>
    <property type="match status" value="1"/>
</dbReference>
<dbReference type="CDD" id="cd05569">
    <property type="entry name" value="PTS_IIB_fructose"/>
    <property type="match status" value="1"/>
</dbReference>
<evidence type="ECO:0000256" key="10">
    <source>
        <dbReference type="ARBA" id="ARBA00022989"/>
    </source>
</evidence>
<proteinExistence type="predicted"/>
<keyword evidence="3" id="KW-1003">Cell membrane</keyword>
<keyword evidence="2" id="KW-0813">Transport</keyword>
<protein>
    <submittedName>
        <fullName evidence="16">Fructose-specific PTS transporter subunit EIIC</fullName>
    </submittedName>
</protein>
<dbReference type="Pfam" id="PF02302">
    <property type="entry name" value="PTS_IIB"/>
    <property type="match status" value="1"/>
</dbReference>
<dbReference type="CDD" id="cd00211">
    <property type="entry name" value="PTS_IIA_fru"/>
    <property type="match status" value="1"/>
</dbReference>
<dbReference type="InterPro" id="IPR003352">
    <property type="entry name" value="PTS_EIIC"/>
</dbReference>
<feature type="transmembrane region" description="Helical" evidence="12">
    <location>
        <begin position="427"/>
        <end position="449"/>
    </location>
</feature>
<feature type="domain" description="PTS EIIA type-2" evidence="13">
    <location>
        <begin position="6"/>
        <end position="150"/>
    </location>
</feature>
<dbReference type="Pfam" id="PF02378">
    <property type="entry name" value="PTS_EIIC"/>
    <property type="match status" value="1"/>
</dbReference>
<sequence length="692" mass="74903">MDIKSLFKNKNLIYLDKKFNSKEQLLDFFASELVDKGFSSDKQTVYNAFLARENQDSTGIGDKVAIPHMSDDVIKNSTLLFARVADLNWNSIDNQPVNFVFAIAFSKSERENSHLQTMANLSKLLINSEFVKQLNQVKTSDEFLELISKFQSTLKPEKNNDFNQVYDVVAVTSCPTGIAHTYLAEQKLLEQAQKMNVKIKVETQGADGTKNALTEAEIKNAKGVIIAVDREIERSKFALSDNVIEISTKKAIHNPQEQIQKILDKKGTKLNVSKSKNNLNEEEQSISFNGFGKRMYRSLMTGISFMLPFIVFGGIMIALAFIFDIIIESASGTDVQSAKFLQSFGSNSYVANIIKSIGDQAMGLAVPILAAYITFAIVGRQGLLPGFVVGAIASGKLSNSYQFLSPAISNANGSFDASGFLSTGSGFVGAIGGGFFAAFMIIIFSKYVFGNLPKTMQGIKNILFIPLIATLTIAIIFWAVNIILIFINLGLVLFLSLMQDNPYLAWLLGIILGLMMGFDLGGPVNKAAYIFGTLTLAQSPIHSSVSMAAVMAAGMVPPLGISLSMFINKKLWTKEEIEAGKISNIIFGLSFISEGAIPYTSKKPKILIPANMVGAAVAGLISAVLGVTIAAPHGGIFVAFLLKTNLVANFGASIAVGIIIWLAAILIGALTQAALIYVLTKIFAKKAVKTNK</sequence>
<feature type="transmembrane region" description="Helical" evidence="12">
    <location>
        <begin position="303"/>
        <end position="327"/>
    </location>
</feature>
<dbReference type="Proteomes" id="UP001179842">
    <property type="component" value="Chromosome"/>
</dbReference>
<gene>
    <name evidence="16" type="ORF">QEG99_01295</name>
</gene>
<evidence type="ECO:0000256" key="4">
    <source>
        <dbReference type="ARBA" id="ARBA00022553"/>
    </source>
</evidence>
<dbReference type="InterPro" id="IPR004715">
    <property type="entry name" value="PTS_IIA_fruc"/>
</dbReference>
<dbReference type="InterPro" id="IPR036095">
    <property type="entry name" value="PTS_EIIB-like_sf"/>
</dbReference>
<evidence type="ECO:0000256" key="9">
    <source>
        <dbReference type="ARBA" id="ARBA00022777"/>
    </source>
</evidence>
<evidence type="ECO:0000256" key="6">
    <source>
        <dbReference type="ARBA" id="ARBA00022679"/>
    </source>
</evidence>
<dbReference type="NCBIfam" id="TIGR00848">
    <property type="entry name" value="fruA"/>
    <property type="match status" value="1"/>
</dbReference>
<dbReference type="PANTHER" id="PTHR30505">
    <property type="entry name" value="FRUCTOSE-LIKE PERMEASE"/>
    <property type="match status" value="1"/>
</dbReference>
<evidence type="ECO:0000256" key="12">
    <source>
        <dbReference type="SAM" id="Phobius"/>
    </source>
</evidence>
<dbReference type="SUPFAM" id="SSF52794">
    <property type="entry name" value="PTS system IIB component-like"/>
    <property type="match status" value="1"/>
</dbReference>
<dbReference type="InterPro" id="IPR003353">
    <property type="entry name" value="PTS_IIB_fruc"/>
</dbReference>
<keyword evidence="5" id="KW-0762">Sugar transport</keyword>
<feature type="transmembrane region" description="Helical" evidence="12">
    <location>
        <begin position="582"/>
        <end position="601"/>
    </location>
</feature>
<evidence type="ECO:0000256" key="7">
    <source>
        <dbReference type="ARBA" id="ARBA00022683"/>
    </source>
</evidence>
<evidence type="ECO:0000256" key="2">
    <source>
        <dbReference type="ARBA" id="ARBA00022448"/>
    </source>
</evidence>
<feature type="domain" description="PTS EIIB type-2" evidence="14">
    <location>
        <begin position="168"/>
        <end position="264"/>
    </location>
</feature>
<dbReference type="Gene3D" id="3.40.50.2300">
    <property type="match status" value="1"/>
</dbReference>
<keyword evidence="11 12" id="KW-0472">Membrane</keyword>
<feature type="domain" description="PTS EIIC type-2" evidence="15">
    <location>
        <begin position="295"/>
        <end position="679"/>
    </location>
</feature>
<dbReference type="InterPro" id="IPR002178">
    <property type="entry name" value="PTS_EIIA_type-2_dom"/>
</dbReference>
<evidence type="ECO:0000256" key="1">
    <source>
        <dbReference type="ARBA" id="ARBA00004429"/>
    </source>
</evidence>
<dbReference type="Gene3D" id="3.40.930.10">
    <property type="entry name" value="Mannitol-specific EII, Chain A"/>
    <property type="match status" value="1"/>
</dbReference>
<feature type="transmembrane region" description="Helical" evidence="12">
    <location>
        <begin position="545"/>
        <end position="567"/>
    </location>
</feature>
<feature type="transmembrane region" description="Helical" evidence="12">
    <location>
        <begin position="461"/>
        <end position="491"/>
    </location>
</feature>
<dbReference type="PANTHER" id="PTHR30505:SF0">
    <property type="entry name" value="FRUCTOSE-LIKE PTS SYSTEM EIIBC COMPONENT-RELATED"/>
    <property type="match status" value="1"/>
</dbReference>
<dbReference type="InterPro" id="IPR013014">
    <property type="entry name" value="PTS_EIIC_2"/>
</dbReference>
<feature type="transmembrane region" description="Helical" evidence="12">
    <location>
        <begin position="654"/>
        <end position="679"/>
    </location>
</feature>
<evidence type="ECO:0000256" key="3">
    <source>
        <dbReference type="ARBA" id="ARBA00022475"/>
    </source>
</evidence>
<keyword evidence="6" id="KW-0808">Transferase</keyword>
<keyword evidence="10 12" id="KW-1133">Transmembrane helix</keyword>
<dbReference type="NCBIfam" id="TIGR00829">
    <property type="entry name" value="FRU"/>
    <property type="match status" value="1"/>
</dbReference>
<dbReference type="Pfam" id="PF00359">
    <property type="entry name" value="PTS_EIIA_2"/>
    <property type="match status" value="1"/>
</dbReference>
<dbReference type="InterPro" id="IPR050864">
    <property type="entry name" value="Bacterial_PTS_Sugar_Transport"/>
</dbReference>
<dbReference type="InterPro" id="IPR016152">
    <property type="entry name" value="PTrfase/Anion_transptr"/>
</dbReference>
<organism evidence="16 17">
    <name type="scientific">Mesomycoplasma lagogenitalium</name>
    <dbReference type="NCBI Taxonomy" id="171286"/>
    <lineage>
        <taxon>Bacteria</taxon>
        <taxon>Bacillati</taxon>
        <taxon>Mycoplasmatota</taxon>
        <taxon>Mycoplasmoidales</taxon>
        <taxon>Metamycoplasmataceae</taxon>
        <taxon>Mesomycoplasma</taxon>
    </lineage>
</organism>
<dbReference type="NCBIfam" id="TIGR01427">
    <property type="entry name" value="PTS_IIC_fructo"/>
    <property type="match status" value="1"/>
</dbReference>
<keyword evidence="9" id="KW-0418">Kinase</keyword>
<evidence type="ECO:0000259" key="14">
    <source>
        <dbReference type="PROSITE" id="PS51099"/>
    </source>
</evidence>
<keyword evidence="17" id="KW-1185">Reference proteome</keyword>
<dbReference type="EMBL" id="CP122979">
    <property type="protein sequence ID" value="WGI36902.1"/>
    <property type="molecule type" value="Genomic_DNA"/>
</dbReference>
<evidence type="ECO:0000256" key="11">
    <source>
        <dbReference type="ARBA" id="ARBA00023136"/>
    </source>
</evidence>
<keyword evidence="4" id="KW-0597">Phosphoprotein</keyword>
<evidence type="ECO:0000259" key="15">
    <source>
        <dbReference type="PROSITE" id="PS51104"/>
    </source>
</evidence>
<keyword evidence="7" id="KW-0598">Phosphotransferase system</keyword>
<accession>A0ABY8LUI9</accession>
<evidence type="ECO:0000259" key="13">
    <source>
        <dbReference type="PROSITE" id="PS51094"/>
    </source>
</evidence>
<feature type="transmembrane region" description="Helical" evidence="12">
    <location>
        <begin position="503"/>
        <end position="524"/>
    </location>
</feature>
<evidence type="ECO:0000256" key="8">
    <source>
        <dbReference type="ARBA" id="ARBA00022692"/>
    </source>
</evidence>
<reference evidence="16" key="1">
    <citation type="submission" date="2023-04" db="EMBL/GenBank/DDBJ databases">
        <title>Completed genome of Mycoplasma lagogenitalium type strain 12MS.</title>
        <authorList>
            <person name="Spergser J."/>
        </authorList>
    </citation>
    <scope>NUCLEOTIDE SEQUENCE</scope>
    <source>
        <strain evidence="16">12MS</strain>
    </source>
</reference>
<comment type="subcellular location">
    <subcellularLocation>
        <location evidence="1">Cell inner membrane</location>
        <topology evidence="1">Multi-pass membrane protein</topology>
    </subcellularLocation>
</comment>
<dbReference type="InterPro" id="IPR003501">
    <property type="entry name" value="PTS_EIIB_2/3"/>
</dbReference>